<dbReference type="Proteomes" id="UP000257144">
    <property type="component" value="Unassembled WGS sequence"/>
</dbReference>
<dbReference type="AlphaFoldDB" id="A0A3D8GW36"/>
<sequence>MRFLNEEHYSNYKQLISVECNYISSSEYRRALYIAATPIVFNVYKEYMLNFEKYNLFNTLSPIMDTVTYSIYGDTMTDKEKQNYEYVANILTGIRCYLLCELSASSFNSSYGVNIYSLIKEFKISEFDIPMPEYLMLVNELITEEF</sequence>
<protein>
    <submittedName>
        <fullName evidence="1">Uncharacterized protein</fullName>
    </submittedName>
</protein>
<organism evidence="1 2">
    <name type="scientific">Neobacillus piezotolerans</name>
    <dbReference type="NCBI Taxonomy" id="2259171"/>
    <lineage>
        <taxon>Bacteria</taxon>
        <taxon>Bacillati</taxon>
        <taxon>Bacillota</taxon>
        <taxon>Bacilli</taxon>
        <taxon>Bacillales</taxon>
        <taxon>Bacillaceae</taxon>
        <taxon>Neobacillus</taxon>
    </lineage>
</organism>
<reference evidence="1 2" key="1">
    <citation type="submission" date="2018-07" db="EMBL/GenBank/DDBJ databases">
        <title>Bacillus sp. YLB-04 draft genome sequence.</title>
        <authorList>
            <person name="Yu L."/>
            <person name="Tang X."/>
        </authorList>
    </citation>
    <scope>NUCLEOTIDE SEQUENCE [LARGE SCALE GENOMIC DNA]</scope>
    <source>
        <strain evidence="1 2">YLB-04</strain>
    </source>
</reference>
<accession>A0A3D8GW36</accession>
<comment type="caution">
    <text evidence="1">The sequence shown here is derived from an EMBL/GenBank/DDBJ whole genome shotgun (WGS) entry which is preliminary data.</text>
</comment>
<evidence type="ECO:0000313" key="1">
    <source>
        <dbReference type="EMBL" id="RDU38677.1"/>
    </source>
</evidence>
<evidence type="ECO:0000313" key="2">
    <source>
        <dbReference type="Proteomes" id="UP000257144"/>
    </source>
</evidence>
<name>A0A3D8GW36_9BACI</name>
<gene>
    <name evidence="1" type="ORF">DRW41_03710</name>
</gene>
<proteinExistence type="predicted"/>
<dbReference type="EMBL" id="QNQT01000001">
    <property type="protein sequence ID" value="RDU38677.1"/>
    <property type="molecule type" value="Genomic_DNA"/>
</dbReference>
<keyword evidence="2" id="KW-1185">Reference proteome</keyword>